<feature type="region of interest" description="Disordered" evidence="9">
    <location>
        <begin position="285"/>
        <end position="310"/>
    </location>
</feature>
<evidence type="ECO:0000256" key="4">
    <source>
        <dbReference type="ARBA" id="ARBA00022833"/>
    </source>
</evidence>
<reference evidence="11" key="1">
    <citation type="submission" date="2022-11" db="EMBL/GenBank/DDBJ databases">
        <title>Genome Resource of Sclerotinia nivalis Strain SnTB1, a Plant Pathogen Isolated from American Ginseng.</title>
        <authorList>
            <person name="Fan S."/>
        </authorList>
    </citation>
    <scope>NUCLEOTIDE SEQUENCE</scope>
    <source>
        <strain evidence="11">SnTB1</strain>
    </source>
</reference>
<dbReference type="PANTHER" id="PTHR46179">
    <property type="entry name" value="ZINC FINGER PROTEIN"/>
    <property type="match status" value="1"/>
</dbReference>
<keyword evidence="3 8" id="KW-0863">Zinc-finger</keyword>
<dbReference type="Gene3D" id="3.30.160.60">
    <property type="entry name" value="Classic Zinc Finger"/>
    <property type="match status" value="1"/>
</dbReference>
<sequence>MASISPDDSPSEEESVSPSPSSPSPTPTTADDNDHRCAHPGCDRSFASKAGRDNHFRIHLTDADKPFICPHPGCDMRYTGKRGADRHYNLKHTDRSNWFNCPAAECDASFSEERQLKLHQVEHGVFRCTAIRCVYECDSEQELYNHRERNHTKPDIYENRVGKKPSGTSKKRESKAPSTMSPDQVSDEEGTGDEIIVHDKQEEDEHYYDDHDEENDAFLKEAPLEDSEGYPGKEITKKPGEKTWMCPTPNCRIRRVNQFDLIAHWQDAHSEQPEPSHFALLHDPKSSDDTTTSVANTHEGQSTSILQPGRINQRDICQDNTVPLNTVVQRSSAHQQKERNANNTGRLVTATMNGLNAKKSTTSTPSIASSRSPSAPNTQNRTAHPRSRNGPPVVPPPRHAAGIARPSSSASASSLDNSSIPPTRRVVNDPRTNETTPATARPVHRRQNGPPTTFGRAVEAQRLSPPPARSNKPANTAAPLTRLNPARHATADSPRVTGNSGSRANYAKMRAQEQSQSASLASSTHSSPTGSDDEEEGLFVSPPDANKTQATGANSRVLGVRGFANMPLPRDQESDEDDLRPSHILRQERRAAAGKPEKPIGRRDKDGRWYGVNGSCVKTYGAPFSGIRGSFGNNGTPSEHKKAGKSASTASSRSNDSDDDFDIGGSELSSSSDSFGGTPRLDRRSKHRDNAPPSDSHRRRSSINNSGPPRTPSPDNDRYRHYEVYGPDLDSPPPSYLIKSPGVIDRSLPYPDREENKFLSDVAQVQPDDLFDADDIFFTFQDQTPHEIEVQARLDAEKEAMRANAYGSGFRAPMHFDHCPYTAPICRGERETWVSERKRIDATEARDDYFEDVERLLGIDRDGNRHTTSNAGTPGSSVFPKGKRATCAGPARVKRKYNWRDPDMKNKRHRGGTTRGARNSRSRGQAQVDGADEQVDTKGPSWAWSEAVGAVVNIREPVKLYCGTRPTGGTARRGGAYPGFGFRASDSLADHSAPAPANISDASTGLVGPDASGISGIYGTASTSAIASDSGEAGIARAEPAVVGNRAKTSFILSDEEVTTGSRAENNDSAAPLSRRSSF</sequence>
<keyword evidence="4" id="KW-0862">Zinc</keyword>
<proteinExistence type="predicted"/>
<feature type="region of interest" description="Disordered" evidence="9">
    <location>
        <begin position="861"/>
        <end position="884"/>
    </location>
</feature>
<dbReference type="GO" id="GO:0006357">
    <property type="term" value="P:regulation of transcription by RNA polymerase II"/>
    <property type="evidence" value="ECO:0007669"/>
    <property type="project" value="TreeGrafter"/>
</dbReference>
<name>A0A9X0AZN1_9HELO</name>
<feature type="compositionally biased region" description="Basic and acidic residues" evidence="9">
    <location>
        <begin position="148"/>
        <end position="161"/>
    </location>
</feature>
<dbReference type="PROSITE" id="PS50157">
    <property type="entry name" value="ZINC_FINGER_C2H2_2"/>
    <property type="match status" value="2"/>
</dbReference>
<evidence type="ECO:0000256" key="2">
    <source>
        <dbReference type="ARBA" id="ARBA00022723"/>
    </source>
</evidence>
<gene>
    <name evidence="11" type="ORF">OCU04_002207</name>
</gene>
<protein>
    <recommendedName>
        <fullName evidence="10">C2H2-type domain-containing protein</fullName>
    </recommendedName>
</protein>
<feature type="compositionally biased region" description="Polar residues" evidence="9">
    <location>
        <begin position="916"/>
        <end position="925"/>
    </location>
</feature>
<dbReference type="PANTHER" id="PTHR46179:SF13">
    <property type="entry name" value="C2H2-TYPE DOMAIN-CONTAINING PROTEIN"/>
    <property type="match status" value="1"/>
</dbReference>
<dbReference type="AlphaFoldDB" id="A0A9X0AZN1"/>
<dbReference type="InterPro" id="IPR013087">
    <property type="entry name" value="Znf_C2H2_type"/>
</dbReference>
<feature type="compositionally biased region" description="Low complexity" evidence="9">
    <location>
        <begin position="400"/>
        <end position="419"/>
    </location>
</feature>
<dbReference type="SMART" id="SM00355">
    <property type="entry name" value="ZnF_C2H2"/>
    <property type="match status" value="5"/>
</dbReference>
<feature type="region of interest" description="Disordered" evidence="9">
    <location>
        <begin position="1057"/>
        <end position="1079"/>
    </location>
</feature>
<evidence type="ECO:0000256" key="6">
    <source>
        <dbReference type="ARBA" id="ARBA00023163"/>
    </source>
</evidence>
<dbReference type="InterPro" id="IPR051061">
    <property type="entry name" value="Zinc_finger_trans_reg"/>
</dbReference>
<evidence type="ECO:0000256" key="9">
    <source>
        <dbReference type="SAM" id="MobiDB-lite"/>
    </source>
</evidence>
<accession>A0A9X0AZN1</accession>
<keyword evidence="6" id="KW-0804">Transcription</keyword>
<dbReference type="EMBL" id="JAPEIS010000001">
    <property type="protein sequence ID" value="KAJ8071900.1"/>
    <property type="molecule type" value="Genomic_DNA"/>
</dbReference>
<dbReference type="Proteomes" id="UP001152300">
    <property type="component" value="Unassembled WGS sequence"/>
</dbReference>
<evidence type="ECO:0000256" key="3">
    <source>
        <dbReference type="ARBA" id="ARBA00022771"/>
    </source>
</evidence>
<keyword evidence="12" id="KW-1185">Reference proteome</keyword>
<feature type="compositionally biased region" description="Basic and acidic residues" evidence="9">
    <location>
        <begin position="579"/>
        <end position="608"/>
    </location>
</feature>
<feature type="compositionally biased region" description="Low complexity" evidence="9">
    <location>
        <begin position="663"/>
        <end position="677"/>
    </location>
</feature>
<feature type="region of interest" description="Disordered" evidence="9">
    <location>
        <begin position="353"/>
        <end position="610"/>
    </location>
</feature>
<feature type="compositionally biased region" description="Low complexity" evidence="9">
    <location>
        <begin position="512"/>
        <end position="527"/>
    </location>
</feature>
<evidence type="ECO:0000256" key="5">
    <source>
        <dbReference type="ARBA" id="ARBA00023015"/>
    </source>
</evidence>
<evidence type="ECO:0000256" key="8">
    <source>
        <dbReference type="PROSITE-ProRule" id="PRU00042"/>
    </source>
</evidence>
<organism evidence="11 12">
    <name type="scientific">Sclerotinia nivalis</name>
    <dbReference type="NCBI Taxonomy" id="352851"/>
    <lineage>
        <taxon>Eukaryota</taxon>
        <taxon>Fungi</taxon>
        <taxon>Dikarya</taxon>
        <taxon>Ascomycota</taxon>
        <taxon>Pezizomycotina</taxon>
        <taxon>Leotiomycetes</taxon>
        <taxon>Helotiales</taxon>
        <taxon>Sclerotiniaceae</taxon>
        <taxon>Sclerotinia</taxon>
    </lineage>
</organism>
<keyword evidence="5" id="KW-0805">Transcription regulation</keyword>
<feature type="compositionally biased region" description="Low complexity" evidence="9">
    <location>
        <begin position="645"/>
        <end position="654"/>
    </location>
</feature>
<feature type="region of interest" description="Disordered" evidence="9">
    <location>
        <begin position="148"/>
        <end position="191"/>
    </location>
</feature>
<dbReference type="GO" id="GO:0008270">
    <property type="term" value="F:zinc ion binding"/>
    <property type="evidence" value="ECO:0007669"/>
    <property type="project" value="UniProtKB-KW"/>
</dbReference>
<keyword evidence="2" id="KW-0479">Metal-binding</keyword>
<feature type="compositionally biased region" description="Low complexity" evidence="9">
    <location>
        <begin position="357"/>
        <end position="376"/>
    </location>
</feature>
<evidence type="ECO:0000256" key="1">
    <source>
        <dbReference type="ARBA" id="ARBA00004123"/>
    </source>
</evidence>
<feature type="domain" description="C2H2-type" evidence="10">
    <location>
        <begin position="99"/>
        <end position="123"/>
    </location>
</feature>
<comment type="caution">
    <text evidence="11">The sequence shown here is derived from an EMBL/GenBank/DDBJ whole genome shotgun (WGS) entry which is preliminary data.</text>
</comment>
<dbReference type="PROSITE" id="PS00028">
    <property type="entry name" value="ZINC_FINGER_C2H2_1"/>
    <property type="match status" value="3"/>
</dbReference>
<keyword evidence="7" id="KW-0539">Nucleus</keyword>
<feature type="region of interest" description="Disordered" evidence="9">
    <location>
        <begin position="631"/>
        <end position="736"/>
    </location>
</feature>
<dbReference type="OrthoDB" id="8117402at2759"/>
<feature type="compositionally biased region" description="Polar residues" evidence="9">
    <location>
        <begin position="289"/>
        <end position="306"/>
    </location>
</feature>
<feature type="compositionally biased region" description="Polar residues" evidence="9">
    <location>
        <begin position="1059"/>
        <end position="1079"/>
    </location>
</feature>
<feature type="compositionally biased region" description="Polar residues" evidence="9">
    <location>
        <begin position="866"/>
        <end position="876"/>
    </location>
</feature>
<feature type="region of interest" description="Disordered" evidence="9">
    <location>
        <begin position="898"/>
        <end position="938"/>
    </location>
</feature>
<feature type="domain" description="C2H2-type" evidence="10">
    <location>
        <begin position="35"/>
        <end position="64"/>
    </location>
</feature>
<evidence type="ECO:0000259" key="10">
    <source>
        <dbReference type="PROSITE" id="PS50157"/>
    </source>
</evidence>
<evidence type="ECO:0000313" key="12">
    <source>
        <dbReference type="Proteomes" id="UP001152300"/>
    </source>
</evidence>
<feature type="region of interest" description="Disordered" evidence="9">
    <location>
        <begin position="1"/>
        <end position="36"/>
    </location>
</feature>
<comment type="subcellular location">
    <subcellularLocation>
        <location evidence="1">Nucleus</location>
    </subcellularLocation>
</comment>
<evidence type="ECO:0000313" key="11">
    <source>
        <dbReference type="EMBL" id="KAJ8071900.1"/>
    </source>
</evidence>
<evidence type="ECO:0000256" key="7">
    <source>
        <dbReference type="ARBA" id="ARBA00023242"/>
    </source>
</evidence>
<dbReference type="GO" id="GO:0005634">
    <property type="term" value="C:nucleus"/>
    <property type="evidence" value="ECO:0007669"/>
    <property type="project" value="UniProtKB-SubCell"/>
</dbReference>